<dbReference type="InterPro" id="IPR051202">
    <property type="entry name" value="Peptidase_C40"/>
</dbReference>
<evidence type="ECO:0000256" key="4">
    <source>
        <dbReference type="ARBA" id="ARBA00022807"/>
    </source>
</evidence>
<dbReference type="Proteomes" id="UP000672039">
    <property type="component" value="Chromosome"/>
</dbReference>
<evidence type="ECO:0000256" key="2">
    <source>
        <dbReference type="ARBA" id="ARBA00022670"/>
    </source>
</evidence>
<dbReference type="PROSITE" id="PS51935">
    <property type="entry name" value="NLPC_P60"/>
    <property type="match status" value="1"/>
</dbReference>
<evidence type="ECO:0000313" key="6">
    <source>
        <dbReference type="EMBL" id="QTR47538.1"/>
    </source>
</evidence>
<dbReference type="RefSeq" id="WP_210223803.1">
    <property type="nucleotide sequence ID" value="NZ_CP072801.1"/>
</dbReference>
<evidence type="ECO:0000259" key="5">
    <source>
        <dbReference type="PROSITE" id="PS51935"/>
    </source>
</evidence>
<organism evidence="6 7">
    <name type="scientific">Thiothrix litoralis</name>
    <dbReference type="NCBI Taxonomy" id="2891210"/>
    <lineage>
        <taxon>Bacteria</taxon>
        <taxon>Pseudomonadati</taxon>
        <taxon>Pseudomonadota</taxon>
        <taxon>Gammaproteobacteria</taxon>
        <taxon>Thiotrichales</taxon>
        <taxon>Thiotrichaceae</taxon>
        <taxon>Thiothrix</taxon>
    </lineage>
</organism>
<feature type="domain" description="NlpC/P60" evidence="5">
    <location>
        <begin position="90"/>
        <end position="214"/>
    </location>
</feature>
<keyword evidence="3" id="KW-0378">Hydrolase</keyword>
<protein>
    <submittedName>
        <fullName evidence="6">C40 family peptidase</fullName>
    </submittedName>
</protein>
<dbReference type="InterPro" id="IPR038765">
    <property type="entry name" value="Papain-like_cys_pep_sf"/>
</dbReference>
<evidence type="ECO:0000256" key="1">
    <source>
        <dbReference type="ARBA" id="ARBA00007074"/>
    </source>
</evidence>
<keyword evidence="2" id="KW-0645">Protease</keyword>
<dbReference type="PANTHER" id="PTHR47053:SF1">
    <property type="entry name" value="MUREIN DD-ENDOPEPTIDASE MEPH-RELATED"/>
    <property type="match status" value="1"/>
</dbReference>
<proteinExistence type="inferred from homology"/>
<dbReference type="PANTHER" id="PTHR47053">
    <property type="entry name" value="MUREIN DD-ENDOPEPTIDASE MEPH-RELATED"/>
    <property type="match status" value="1"/>
</dbReference>
<gene>
    <name evidence="6" type="ORF">J9253_06285</name>
</gene>
<comment type="similarity">
    <text evidence="1">Belongs to the peptidase C40 family.</text>
</comment>
<dbReference type="SUPFAM" id="SSF54001">
    <property type="entry name" value="Cysteine proteinases"/>
    <property type="match status" value="1"/>
</dbReference>
<dbReference type="Gene3D" id="3.90.1720.10">
    <property type="entry name" value="endopeptidase domain like (from Nostoc punctiforme)"/>
    <property type="match status" value="1"/>
</dbReference>
<keyword evidence="4" id="KW-0788">Thiol protease</keyword>
<dbReference type="EMBL" id="CP072801">
    <property type="protein sequence ID" value="QTR47538.1"/>
    <property type="molecule type" value="Genomic_DNA"/>
</dbReference>
<evidence type="ECO:0000256" key="3">
    <source>
        <dbReference type="ARBA" id="ARBA00022801"/>
    </source>
</evidence>
<keyword evidence="7" id="KW-1185">Reference proteome</keyword>
<accession>A0ABX7WYU2</accession>
<evidence type="ECO:0000313" key="7">
    <source>
        <dbReference type="Proteomes" id="UP000672039"/>
    </source>
</evidence>
<name>A0ABX7WYU2_9GAMM</name>
<dbReference type="PROSITE" id="PS51257">
    <property type="entry name" value="PROKAR_LIPOPROTEIN"/>
    <property type="match status" value="1"/>
</dbReference>
<dbReference type="InterPro" id="IPR000064">
    <property type="entry name" value="NLP_P60_dom"/>
</dbReference>
<dbReference type="Pfam" id="PF00877">
    <property type="entry name" value="NLPC_P60"/>
    <property type="match status" value="1"/>
</dbReference>
<reference evidence="6 7" key="1">
    <citation type="submission" date="2021-04" db="EMBL/GenBank/DDBJ databases">
        <title>Genomics, taxonomy and metabolism of representatives of sulfur bacteria of the genus Thiothrix: Thiothrix fructosivorans QT, Thiothrix unzii A1T and three new species, Thiothrix subterranea sp. nov., Thiothrix litoralis sp. nov. and 'Candidatus Thiothrix anitrata' sp. nov.</title>
        <authorList>
            <person name="Ravin N.V."/>
            <person name="Smolyakov D."/>
            <person name="Rudenko T.S."/>
            <person name="Mardanov A.V."/>
            <person name="Beletsky A.V."/>
            <person name="Markov N.D."/>
            <person name="Fomenkov A.I."/>
            <person name="Roberts R.J."/>
            <person name="Karnachuk O.V."/>
            <person name="Novikov A."/>
            <person name="Grabovich M.Y."/>
        </authorList>
    </citation>
    <scope>NUCLEOTIDE SEQUENCE [LARGE SCALE GENOMIC DNA]</scope>
    <source>
        <strain evidence="6 7">AS</strain>
    </source>
</reference>
<sequence>MHNKKTGHMMMGKIKASMLMGTAAVFLGGCAPVAYYPQTAQYPYWNHTVPGAYQGEPRPYFARYNTQGMSPPAYSQPYQPLSQQTEPADAPARRALLAHAHQALGVRYTYGGETPREGFDCSGLTQYVYKNAQGITLPRTALEQSKASRTISFEEMRPGDLIFFRTSGSTINHVGIYIGRGDFINAASGGGKVTLDSLSKSYWQQRLVKFGTFLT</sequence>